<keyword evidence="4" id="KW-1185">Reference proteome</keyword>
<organism evidence="3 4">
    <name type="scientific">Bimuria novae-zelandiae CBS 107.79</name>
    <dbReference type="NCBI Taxonomy" id="1447943"/>
    <lineage>
        <taxon>Eukaryota</taxon>
        <taxon>Fungi</taxon>
        <taxon>Dikarya</taxon>
        <taxon>Ascomycota</taxon>
        <taxon>Pezizomycotina</taxon>
        <taxon>Dothideomycetes</taxon>
        <taxon>Pleosporomycetidae</taxon>
        <taxon>Pleosporales</taxon>
        <taxon>Massarineae</taxon>
        <taxon>Didymosphaeriaceae</taxon>
        <taxon>Bimuria</taxon>
    </lineage>
</organism>
<sequence>MRSLITLAALAATAAAHGTITAVSGSNGITGMGMGTMSQPQDNQTSPLVLPRAIRSTATAVALLKPRASALFNQTAPSASLLVGVAGIPAPGAPSLAHPQAPAVLGPKMPGSTVDQSNPRLDARGDRFTRLKGPSPLKARVWALLDRNDQTSPLANSSSAMRTLVTQASALLDRDDRPSGTFAHDPSIGGSGIGTDLPNVAACRSNGAARGGHPVAPGFDTGDKRQGARGGNGGGSFEATPSWWGALSLFDPGAIAVSAASPPTELITLTLNFIIRNTSAAPLPKH</sequence>
<feature type="region of interest" description="Disordered" evidence="1">
    <location>
        <begin position="108"/>
        <end position="132"/>
    </location>
</feature>
<evidence type="ECO:0000256" key="1">
    <source>
        <dbReference type="SAM" id="MobiDB-lite"/>
    </source>
</evidence>
<proteinExistence type="predicted"/>
<dbReference type="EMBL" id="ML976659">
    <property type="protein sequence ID" value="KAF1979015.1"/>
    <property type="molecule type" value="Genomic_DNA"/>
</dbReference>
<accession>A0A6A5VPZ9</accession>
<dbReference type="Proteomes" id="UP000800036">
    <property type="component" value="Unassembled WGS sequence"/>
</dbReference>
<feature type="chain" id="PRO_5025548602" evidence="2">
    <location>
        <begin position="17"/>
        <end position="286"/>
    </location>
</feature>
<keyword evidence="2" id="KW-0732">Signal</keyword>
<reference evidence="3" key="1">
    <citation type="journal article" date="2020" name="Stud. Mycol.">
        <title>101 Dothideomycetes genomes: a test case for predicting lifestyles and emergence of pathogens.</title>
        <authorList>
            <person name="Haridas S."/>
            <person name="Albert R."/>
            <person name="Binder M."/>
            <person name="Bloem J."/>
            <person name="Labutti K."/>
            <person name="Salamov A."/>
            <person name="Andreopoulos B."/>
            <person name="Baker S."/>
            <person name="Barry K."/>
            <person name="Bills G."/>
            <person name="Bluhm B."/>
            <person name="Cannon C."/>
            <person name="Castanera R."/>
            <person name="Culley D."/>
            <person name="Daum C."/>
            <person name="Ezra D."/>
            <person name="Gonzalez J."/>
            <person name="Henrissat B."/>
            <person name="Kuo A."/>
            <person name="Liang C."/>
            <person name="Lipzen A."/>
            <person name="Lutzoni F."/>
            <person name="Magnuson J."/>
            <person name="Mondo S."/>
            <person name="Nolan M."/>
            <person name="Ohm R."/>
            <person name="Pangilinan J."/>
            <person name="Park H.-J."/>
            <person name="Ramirez L."/>
            <person name="Alfaro M."/>
            <person name="Sun H."/>
            <person name="Tritt A."/>
            <person name="Yoshinaga Y."/>
            <person name="Zwiers L.-H."/>
            <person name="Turgeon B."/>
            <person name="Goodwin S."/>
            <person name="Spatafora J."/>
            <person name="Crous P."/>
            <person name="Grigoriev I."/>
        </authorList>
    </citation>
    <scope>NUCLEOTIDE SEQUENCE</scope>
    <source>
        <strain evidence="3">CBS 107.79</strain>
    </source>
</reference>
<evidence type="ECO:0000256" key="2">
    <source>
        <dbReference type="SAM" id="SignalP"/>
    </source>
</evidence>
<evidence type="ECO:0000313" key="3">
    <source>
        <dbReference type="EMBL" id="KAF1979015.1"/>
    </source>
</evidence>
<dbReference type="AlphaFoldDB" id="A0A6A5VPZ9"/>
<feature type="region of interest" description="Disordered" evidence="1">
    <location>
        <begin position="206"/>
        <end position="235"/>
    </location>
</feature>
<name>A0A6A5VPZ9_9PLEO</name>
<feature type="signal peptide" evidence="2">
    <location>
        <begin position="1"/>
        <end position="16"/>
    </location>
</feature>
<evidence type="ECO:0000313" key="4">
    <source>
        <dbReference type="Proteomes" id="UP000800036"/>
    </source>
</evidence>
<gene>
    <name evidence="3" type="ORF">BU23DRAFT_563869</name>
</gene>
<protein>
    <submittedName>
        <fullName evidence="3">Uncharacterized protein</fullName>
    </submittedName>
</protein>